<feature type="compositionally biased region" description="Acidic residues" evidence="1">
    <location>
        <begin position="108"/>
        <end position="118"/>
    </location>
</feature>
<keyword evidence="4" id="KW-1185">Reference proteome</keyword>
<proteinExistence type="predicted"/>
<name>A0A9P3F3B6_ASPVI</name>
<keyword evidence="2" id="KW-1133">Transmembrane helix</keyword>
<feature type="region of interest" description="Disordered" evidence="1">
    <location>
        <begin position="1"/>
        <end position="132"/>
    </location>
</feature>
<evidence type="ECO:0000256" key="1">
    <source>
        <dbReference type="SAM" id="MobiDB-lite"/>
    </source>
</evidence>
<dbReference type="Proteomes" id="UP000710440">
    <property type="component" value="Unassembled WGS sequence"/>
</dbReference>
<keyword evidence="2" id="KW-0472">Membrane</keyword>
<protein>
    <submittedName>
        <fullName evidence="3">Uncharacterized protein</fullName>
    </submittedName>
</protein>
<dbReference type="AlphaFoldDB" id="A0A9P3F3B6"/>
<sequence>MADSPEPYSRRPSVSGTPHLQYPTFPPLSGSVEEWLSRSRPTSMTSTPAAEHTSKSLSESWAALSASDAHSEDGTRSEQTDAGSLIDQTGPDDVASLDDQYSCSEADGVGEDDTDEEEYNQRTNDSESQELPSLFTQTGDAIDGSNLTAKTAFYQSSESIQFVEPEQWPEAERVELKHTIRVIDSLESTELLEHLGCDYQDSLLTVTVQQTMTKRSLDTEKPFRVLYVGHSDYRTIILDKIGDVLVSSSCSSYESSSTESSRYHVVPTAFGAGAVPNFAELLPIHVQLIVDECVQASSVAQTDDAGSISLIFKNRPACTSSRSGLDYTVSSSSDWTLPDVAILFLSTMDTPDAVQTQKLARFFMERHGVPTLMISEKPLWKMASEPIPLNYHSLHMCLEARHPTTGKTTVLRRYPIDLKTFESITPGQLNRNLASLAEVYPRVPSKTRVHLLDSPEETKKRFFSTEIFNGAISGVYYRNDDRDWTPLLRLSIMIIVFITAITLCYSALQVTTMSLLHLFSHPTFSNPPSPAVMTSPSSLLSMGGLGQTSLSAPSASAEEVQLLTSQYSGRPHFGNIISGVASGPGPAQDAKSNQFQIQVVGDCHLVLKPPRTFFSMKKQPKFDVQISRNNVSLAYEFSKLFEGVYTLRLDRGDAYGVVDIIITADTKPFLNQTMSVDLGTPWLKISSWKRAAQSISSQLARDLGLAHTGLSGAYSRLCIDLQLMMGDVVRKAHFLRHEADIIRQGSAQFSLETREAVMSTSKQLSEVVKRTAVQPFLAASSVIQSHTDRFNREARGFMGDTWNKVSTSARSLDLGALKRQMRNARKCDALDRAQRRVKSLMRRKASPHLEESS</sequence>
<dbReference type="EMBL" id="BOPL01000002">
    <property type="protein sequence ID" value="GIJ99877.1"/>
    <property type="molecule type" value="Genomic_DNA"/>
</dbReference>
<accession>A0A9P3F3B6</accession>
<reference evidence="3 4" key="1">
    <citation type="submission" date="2021-02" db="EMBL/GenBank/DDBJ databases">
        <title>Pan-genome distribution and transcriptional activeness of fungal secondary metabolism genes in Aspergillus section Fumigati.</title>
        <authorList>
            <person name="Takahashi H."/>
            <person name="Umemura M."/>
            <person name="Ninomiya A."/>
            <person name="Kusuya Y."/>
            <person name="Urayama S."/>
            <person name="Shimizu M."/>
            <person name="Watanabe A."/>
            <person name="Kamei K."/>
            <person name="Yaguchi T."/>
            <person name="Hagiwara D."/>
        </authorList>
    </citation>
    <scope>NUCLEOTIDE SEQUENCE [LARGE SCALE GENOMIC DNA]</scope>
    <source>
        <strain evidence="3 4">IFM 47045</strain>
    </source>
</reference>
<feature type="compositionally biased region" description="Low complexity" evidence="1">
    <location>
        <begin position="38"/>
        <end position="48"/>
    </location>
</feature>
<evidence type="ECO:0000313" key="3">
    <source>
        <dbReference type="EMBL" id="GIJ99877.1"/>
    </source>
</evidence>
<feature type="compositionally biased region" description="Basic and acidic residues" evidence="1">
    <location>
        <begin position="69"/>
        <end position="79"/>
    </location>
</feature>
<feature type="compositionally biased region" description="Low complexity" evidence="1">
    <location>
        <begin position="55"/>
        <end position="68"/>
    </location>
</feature>
<dbReference type="OrthoDB" id="439943at2759"/>
<dbReference type="GeneID" id="66931872"/>
<feature type="transmembrane region" description="Helical" evidence="2">
    <location>
        <begin position="487"/>
        <end position="508"/>
    </location>
</feature>
<keyword evidence="2" id="KW-0812">Transmembrane</keyword>
<evidence type="ECO:0000313" key="4">
    <source>
        <dbReference type="Proteomes" id="UP000710440"/>
    </source>
</evidence>
<organism evidence="3 4">
    <name type="scientific">Aspergillus viridinutans</name>
    <dbReference type="NCBI Taxonomy" id="75553"/>
    <lineage>
        <taxon>Eukaryota</taxon>
        <taxon>Fungi</taxon>
        <taxon>Dikarya</taxon>
        <taxon>Ascomycota</taxon>
        <taxon>Pezizomycotina</taxon>
        <taxon>Eurotiomycetes</taxon>
        <taxon>Eurotiomycetidae</taxon>
        <taxon>Eurotiales</taxon>
        <taxon>Aspergillaceae</taxon>
        <taxon>Aspergillus</taxon>
        <taxon>Aspergillus subgen. Fumigati</taxon>
    </lineage>
</organism>
<comment type="caution">
    <text evidence="3">The sequence shown here is derived from an EMBL/GenBank/DDBJ whole genome shotgun (WGS) entry which is preliminary data.</text>
</comment>
<gene>
    <name evidence="3" type="ORF">Aspvir_003890</name>
</gene>
<evidence type="ECO:0000256" key="2">
    <source>
        <dbReference type="SAM" id="Phobius"/>
    </source>
</evidence>
<dbReference type="RefSeq" id="XP_043123064.1">
    <property type="nucleotide sequence ID" value="XM_043267129.1"/>
</dbReference>